<evidence type="ECO:0000313" key="2">
    <source>
        <dbReference type="Proteomes" id="UP000298663"/>
    </source>
</evidence>
<keyword evidence="2" id="KW-1185">Reference proteome</keyword>
<accession>A0A4U5M1V8</accession>
<dbReference type="Proteomes" id="UP000298663">
    <property type="component" value="Unassembled WGS sequence"/>
</dbReference>
<organism evidence="1 2">
    <name type="scientific">Steinernema carpocapsae</name>
    <name type="common">Entomopathogenic nematode</name>
    <dbReference type="NCBI Taxonomy" id="34508"/>
    <lineage>
        <taxon>Eukaryota</taxon>
        <taxon>Metazoa</taxon>
        <taxon>Ecdysozoa</taxon>
        <taxon>Nematoda</taxon>
        <taxon>Chromadorea</taxon>
        <taxon>Rhabditida</taxon>
        <taxon>Tylenchina</taxon>
        <taxon>Panagrolaimomorpha</taxon>
        <taxon>Strongyloidoidea</taxon>
        <taxon>Steinernematidae</taxon>
        <taxon>Steinernema</taxon>
    </lineage>
</organism>
<comment type="caution">
    <text evidence="1">The sequence shown here is derived from an EMBL/GenBank/DDBJ whole genome shotgun (WGS) entry which is preliminary data.</text>
</comment>
<sequence length="71" mass="8365">MKVEEATLISISVHRFKRMEEPRFVFFWPRKVAYDVLKGLFKTKASGNASEAAVWVFYWSHTRKNMLGRPS</sequence>
<dbReference type="EMBL" id="AZBU02000010">
    <property type="protein sequence ID" value="TKR62688.1"/>
    <property type="molecule type" value="Genomic_DNA"/>
</dbReference>
<gene>
    <name evidence="1" type="ORF">L596_026612</name>
</gene>
<dbReference type="AlphaFoldDB" id="A0A4U5M1V8"/>
<proteinExistence type="predicted"/>
<reference evidence="1 2" key="1">
    <citation type="journal article" date="2015" name="Genome Biol.">
        <title>Comparative genomics of Steinernema reveals deeply conserved gene regulatory networks.</title>
        <authorList>
            <person name="Dillman A.R."/>
            <person name="Macchietto M."/>
            <person name="Porter C.F."/>
            <person name="Rogers A."/>
            <person name="Williams B."/>
            <person name="Antoshechkin I."/>
            <person name="Lee M.M."/>
            <person name="Goodwin Z."/>
            <person name="Lu X."/>
            <person name="Lewis E.E."/>
            <person name="Goodrich-Blair H."/>
            <person name="Stock S.P."/>
            <person name="Adams B.J."/>
            <person name="Sternberg P.W."/>
            <person name="Mortazavi A."/>
        </authorList>
    </citation>
    <scope>NUCLEOTIDE SEQUENCE [LARGE SCALE GENOMIC DNA]</scope>
    <source>
        <strain evidence="1 2">ALL</strain>
    </source>
</reference>
<reference evidence="1 2" key="2">
    <citation type="journal article" date="2019" name="G3 (Bethesda)">
        <title>Hybrid Assembly of the Genome of the Entomopathogenic Nematode Steinernema carpocapsae Identifies the X-Chromosome.</title>
        <authorList>
            <person name="Serra L."/>
            <person name="Macchietto M."/>
            <person name="Macias-Munoz A."/>
            <person name="McGill C.J."/>
            <person name="Rodriguez I.M."/>
            <person name="Rodriguez B."/>
            <person name="Murad R."/>
            <person name="Mortazavi A."/>
        </authorList>
    </citation>
    <scope>NUCLEOTIDE SEQUENCE [LARGE SCALE GENOMIC DNA]</scope>
    <source>
        <strain evidence="1 2">ALL</strain>
    </source>
</reference>
<name>A0A4U5M1V8_STECR</name>
<protein>
    <submittedName>
        <fullName evidence="1">Uncharacterized protein</fullName>
    </submittedName>
</protein>
<evidence type="ECO:0000313" key="1">
    <source>
        <dbReference type="EMBL" id="TKR62688.1"/>
    </source>
</evidence>